<feature type="transmembrane region" description="Helical" evidence="6">
    <location>
        <begin position="226"/>
        <end position="245"/>
    </location>
</feature>
<evidence type="ECO:0000256" key="3">
    <source>
        <dbReference type="ARBA" id="ARBA00022989"/>
    </source>
</evidence>
<dbReference type="SUPFAM" id="SSF103481">
    <property type="entry name" value="Multidrug resistance efflux transporter EmrE"/>
    <property type="match status" value="1"/>
</dbReference>
<dbReference type="Pfam" id="PF04142">
    <property type="entry name" value="Nuc_sug_transp"/>
    <property type="match status" value="2"/>
</dbReference>
<feature type="transmembrane region" description="Helical" evidence="6">
    <location>
        <begin position="20"/>
        <end position="41"/>
    </location>
</feature>
<dbReference type="AlphaFoldDB" id="A0A2X0PK84"/>
<keyword evidence="2 6" id="KW-0812">Transmembrane</keyword>
<feature type="compositionally biased region" description="Polar residues" evidence="5">
    <location>
        <begin position="538"/>
        <end position="555"/>
    </location>
</feature>
<organism evidence="7 8">
    <name type="scientific">Microbotryum silenes-dioicae</name>
    <dbReference type="NCBI Taxonomy" id="796604"/>
    <lineage>
        <taxon>Eukaryota</taxon>
        <taxon>Fungi</taxon>
        <taxon>Dikarya</taxon>
        <taxon>Basidiomycota</taxon>
        <taxon>Pucciniomycotina</taxon>
        <taxon>Microbotryomycetes</taxon>
        <taxon>Microbotryales</taxon>
        <taxon>Microbotryaceae</taxon>
        <taxon>Microbotryum</taxon>
    </lineage>
</organism>
<keyword evidence="4 6" id="KW-0472">Membrane</keyword>
<feature type="transmembrane region" description="Helical" evidence="6">
    <location>
        <begin position="265"/>
        <end position="286"/>
    </location>
</feature>
<evidence type="ECO:0000256" key="2">
    <source>
        <dbReference type="ARBA" id="ARBA00022692"/>
    </source>
</evidence>
<evidence type="ECO:0000256" key="1">
    <source>
        <dbReference type="ARBA" id="ARBA00004141"/>
    </source>
</evidence>
<dbReference type="EMBL" id="FQNC01000084">
    <property type="protein sequence ID" value="SGZ22155.1"/>
    <property type="molecule type" value="Genomic_DNA"/>
</dbReference>
<dbReference type="InterPro" id="IPR037185">
    <property type="entry name" value="EmrE-like"/>
</dbReference>
<feature type="compositionally biased region" description="Low complexity" evidence="5">
    <location>
        <begin position="468"/>
        <end position="477"/>
    </location>
</feature>
<keyword evidence="8" id="KW-1185">Reference proteome</keyword>
<evidence type="ECO:0000256" key="6">
    <source>
        <dbReference type="SAM" id="Phobius"/>
    </source>
</evidence>
<keyword evidence="3 6" id="KW-1133">Transmembrane helix</keyword>
<dbReference type="GO" id="GO:0015165">
    <property type="term" value="F:pyrimidine nucleotide-sugar transmembrane transporter activity"/>
    <property type="evidence" value="ECO:0007669"/>
    <property type="project" value="InterPro"/>
</dbReference>
<dbReference type="PANTHER" id="PTHR10231">
    <property type="entry name" value="NUCLEOTIDE-SUGAR TRANSMEMBRANE TRANSPORTER"/>
    <property type="match status" value="1"/>
</dbReference>
<dbReference type="NCBIfam" id="TIGR00803">
    <property type="entry name" value="nst"/>
    <property type="match status" value="1"/>
</dbReference>
<comment type="subcellular location">
    <subcellularLocation>
        <location evidence="1">Membrane</location>
        <topology evidence="1">Multi-pass membrane protein</topology>
    </subcellularLocation>
</comment>
<evidence type="ECO:0000313" key="8">
    <source>
        <dbReference type="Proteomes" id="UP000249464"/>
    </source>
</evidence>
<sequence>MSAAPPSKDIAPASLFGVPLGLISLVTLTCQNSALTIVLHYSRIRVPADRMYSAAEAVLLNELLKGSISFSIALYNTLRFQPLPSSRAGAYAPVATTDEYSFSDVAASKEFHQQHAPTWQELCTGPKILNAAQQTGRDIFSSDCWKLSIPACLYVIQNNVSMRNRMEGQPTRTGAHSQYSNPSQLQFVAASNLDVPTFQVTYNLKILTTALFSVILLRKRLSAKKWLALFFLAAGVGVVQLQSTAAKGGSGEVAGHAQLDRFKGLVAVGAACMTSGLAGVYFELVLKGSKVDLWVRNVQLSFFSLLPALLPVFFPDFTLFGGGSSVTTPVVAESRPLFAYFGLWAWAVVLIQVVGGLVTALVIKFSDNIMKGFATSLAIILSFIAGMILFNFRVTPAFLVGTCIVVGATYLYNQPDPKPRQPGAANNFPLAHVHSGSNVSAKNFGIIPASQAVGSRPAPRIETHRSSESGSAGSQVSYTPGAHPATYRRSHQQQGSISGPATPDITLPGLGQSSGDYTNLGFTNGTPGSPQRGATVLPYQSTPPKGVSSKQTPTTPLGAGVAAFSGTRS</sequence>
<evidence type="ECO:0000256" key="4">
    <source>
        <dbReference type="ARBA" id="ARBA00023136"/>
    </source>
</evidence>
<feature type="transmembrane region" description="Helical" evidence="6">
    <location>
        <begin position="298"/>
        <end position="317"/>
    </location>
</feature>
<feature type="transmembrane region" description="Helical" evidence="6">
    <location>
        <begin position="337"/>
        <end position="363"/>
    </location>
</feature>
<evidence type="ECO:0000256" key="5">
    <source>
        <dbReference type="SAM" id="MobiDB-lite"/>
    </source>
</evidence>
<evidence type="ECO:0000313" key="7">
    <source>
        <dbReference type="EMBL" id="SGZ22155.1"/>
    </source>
</evidence>
<feature type="transmembrane region" description="Helical" evidence="6">
    <location>
        <begin position="372"/>
        <end position="390"/>
    </location>
</feature>
<gene>
    <name evidence="7" type="primary">BQ5605_C022g09437</name>
    <name evidence="7" type="ORF">BQ5605_C022G09437</name>
</gene>
<feature type="compositionally biased region" description="Polar residues" evidence="5">
    <location>
        <begin position="511"/>
        <end position="529"/>
    </location>
</feature>
<reference evidence="7 8" key="1">
    <citation type="submission" date="2016-11" db="EMBL/GenBank/DDBJ databases">
        <authorList>
            <person name="Jaros S."/>
            <person name="Januszkiewicz K."/>
            <person name="Wedrychowicz H."/>
        </authorList>
    </citation>
    <scope>NUCLEOTIDE SEQUENCE [LARGE SCALE GENOMIC DNA]</scope>
</reference>
<name>A0A2X0PK84_9BASI</name>
<dbReference type="Proteomes" id="UP000249464">
    <property type="component" value="Unassembled WGS sequence"/>
</dbReference>
<feature type="region of interest" description="Disordered" evidence="5">
    <location>
        <begin position="455"/>
        <end position="569"/>
    </location>
</feature>
<protein>
    <submittedName>
        <fullName evidence="7">BQ5605_C022g09437 protein</fullName>
    </submittedName>
</protein>
<dbReference type="InterPro" id="IPR007271">
    <property type="entry name" value="Nuc_sug_transpt"/>
</dbReference>
<proteinExistence type="predicted"/>
<dbReference type="GO" id="GO:0000139">
    <property type="term" value="C:Golgi membrane"/>
    <property type="evidence" value="ECO:0007669"/>
    <property type="project" value="InterPro"/>
</dbReference>
<accession>A0A2X0PK84</accession>